<dbReference type="HAMAP" id="MF_01374">
    <property type="entry name" value="Glyoxalase_2"/>
    <property type="match status" value="1"/>
</dbReference>
<evidence type="ECO:0000256" key="2">
    <source>
        <dbReference type="ARBA" id="ARBA00004963"/>
    </source>
</evidence>
<name>A0A4V3DUZ7_9NEIS</name>
<feature type="binding site" evidence="7">
    <location>
        <position position="125"/>
    </location>
    <ligand>
        <name>Zn(2+)</name>
        <dbReference type="ChEBI" id="CHEBI:29105"/>
        <label>2</label>
    </ligand>
</feature>
<feature type="binding site" evidence="7">
    <location>
        <position position="55"/>
    </location>
    <ligand>
        <name>Zn(2+)</name>
        <dbReference type="ChEBI" id="CHEBI:29105"/>
        <label>1</label>
    </ligand>
</feature>
<dbReference type="Proteomes" id="UP000295611">
    <property type="component" value="Unassembled WGS sequence"/>
</dbReference>
<comment type="catalytic activity">
    <reaction evidence="1 7">
        <text>an S-(2-hydroxyacyl)glutathione + H2O = a 2-hydroxy carboxylate + glutathione + H(+)</text>
        <dbReference type="Rhea" id="RHEA:21864"/>
        <dbReference type="ChEBI" id="CHEBI:15377"/>
        <dbReference type="ChEBI" id="CHEBI:15378"/>
        <dbReference type="ChEBI" id="CHEBI:57925"/>
        <dbReference type="ChEBI" id="CHEBI:58896"/>
        <dbReference type="ChEBI" id="CHEBI:71261"/>
        <dbReference type="EC" id="3.1.2.6"/>
    </reaction>
</comment>
<evidence type="ECO:0000259" key="8">
    <source>
        <dbReference type="SMART" id="SM00849"/>
    </source>
</evidence>
<evidence type="ECO:0000256" key="1">
    <source>
        <dbReference type="ARBA" id="ARBA00001623"/>
    </source>
</evidence>
<dbReference type="RefSeq" id="WP_133681675.1">
    <property type="nucleotide sequence ID" value="NZ_SNZP01000009.1"/>
</dbReference>
<reference evidence="9 10" key="1">
    <citation type="submission" date="2019-03" db="EMBL/GenBank/DDBJ databases">
        <title>Genomic Encyclopedia of Type Strains, Phase III (KMG-III): the genomes of soil and plant-associated and newly described type strains.</title>
        <authorList>
            <person name="Whitman W."/>
        </authorList>
    </citation>
    <scope>NUCLEOTIDE SEQUENCE [LARGE SCALE GENOMIC DNA]</scope>
    <source>
        <strain evidence="9 10">CECT 8976</strain>
    </source>
</reference>
<keyword evidence="6 7" id="KW-0862">Zinc</keyword>
<evidence type="ECO:0000256" key="3">
    <source>
        <dbReference type="ARBA" id="ARBA00006759"/>
    </source>
</evidence>
<dbReference type="SMART" id="SM00849">
    <property type="entry name" value="Lactamase_B"/>
    <property type="match status" value="1"/>
</dbReference>
<dbReference type="PIRSF" id="PIRSF005457">
    <property type="entry name" value="Glx"/>
    <property type="match status" value="1"/>
</dbReference>
<dbReference type="AlphaFoldDB" id="A0A4V3DUZ7"/>
<sequence length="256" mass="28180">MLALSSVSAFSDNYIWVLHDRSDALAVDPGDAGPLLAFLDQHRLTLRAILITHRHADHIGGLAELSARYPKARVIGPATLSDASEPVGAGQTVSVLGLDFAVMAVPGHTLDHLAYYATPWLFCGDTLFGAGCGRLFEGTAAQMLASLRRLAALPPETLICPAHEYTVANLQFARQAEPSNININQRLARDKAKRDQHRSTLPCQLAEELATNPFLRSDQPSIRQTIEQKEQRIFSNDEEIFAALRRWKDGFKVQDV</sequence>
<dbReference type="EMBL" id="SNZP01000009">
    <property type="protein sequence ID" value="TDR77927.1"/>
    <property type="molecule type" value="Genomic_DNA"/>
</dbReference>
<dbReference type="OrthoDB" id="9802248at2"/>
<comment type="similarity">
    <text evidence="3 7">Belongs to the metallo-beta-lactamase superfamily. Glyoxalase II family.</text>
</comment>
<dbReference type="EC" id="3.1.2.6" evidence="7"/>
<evidence type="ECO:0000256" key="4">
    <source>
        <dbReference type="ARBA" id="ARBA00022723"/>
    </source>
</evidence>
<keyword evidence="5 7" id="KW-0378">Hydrolase</keyword>
<keyword evidence="4 7" id="KW-0479">Metal-binding</keyword>
<comment type="function">
    <text evidence="7">Thiolesterase that catalyzes the hydrolysis of S-D-lactoyl-glutathione to form glutathione and D-lactic acid.</text>
</comment>
<feature type="binding site" evidence="7">
    <location>
        <position position="57"/>
    </location>
    <ligand>
        <name>Zn(2+)</name>
        <dbReference type="ChEBI" id="CHEBI:29105"/>
        <label>2</label>
    </ligand>
</feature>
<protein>
    <recommendedName>
        <fullName evidence="7">Hydroxyacylglutathione hydrolase</fullName>
        <ecNumber evidence="7">3.1.2.6</ecNumber>
    </recommendedName>
    <alternativeName>
        <fullName evidence="7">Glyoxalase II</fullName>
        <shortName evidence="7">Glx II</shortName>
    </alternativeName>
</protein>
<keyword evidence="10" id="KW-1185">Reference proteome</keyword>
<organism evidence="9 10">
    <name type="scientific">Paludibacterium purpuratum</name>
    <dbReference type="NCBI Taxonomy" id="1144873"/>
    <lineage>
        <taxon>Bacteria</taxon>
        <taxon>Pseudomonadati</taxon>
        <taxon>Pseudomonadota</taxon>
        <taxon>Betaproteobacteria</taxon>
        <taxon>Neisseriales</taxon>
        <taxon>Chromobacteriaceae</taxon>
        <taxon>Paludibacterium</taxon>
    </lineage>
</organism>
<dbReference type="CDD" id="cd07723">
    <property type="entry name" value="hydroxyacylglutathione_hydrolase_MBL-fold"/>
    <property type="match status" value="1"/>
</dbReference>
<dbReference type="InterPro" id="IPR001279">
    <property type="entry name" value="Metallo-B-lactamas"/>
</dbReference>
<comment type="pathway">
    <text evidence="2 7">Secondary metabolite metabolism; methylglyoxal degradation; (R)-lactate from methylglyoxal: step 2/2.</text>
</comment>
<dbReference type="InterPro" id="IPR050110">
    <property type="entry name" value="Glyoxalase_II_hydrolase"/>
</dbReference>
<evidence type="ECO:0000313" key="9">
    <source>
        <dbReference type="EMBL" id="TDR77927.1"/>
    </source>
</evidence>
<comment type="cofactor">
    <cofactor evidence="7">
        <name>Zn(2+)</name>
        <dbReference type="ChEBI" id="CHEBI:29105"/>
    </cofactor>
    <text evidence="7">Binds 2 Zn(2+) ions per subunit.</text>
</comment>
<feature type="binding site" evidence="7">
    <location>
        <position position="108"/>
    </location>
    <ligand>
        <name>Zn(2+)</name>
        <dbReference type="ChEBI" id="CHEBI:29105"/>
        <label>1</label>
    </ligand>
</feature>
<dbReference type="PANTHER" id="PTHR43705">
    <property type="entry name" value="HYDROXYACYLGLUTATHIONE HYDROLASE"/>
    <property type="match status" value="1"/>
</dbReference>
<evidence type="ECO:0000256" key="5">
    <source>
        <dbReference type="ARBA" id="ARBA00022801"/>
    </source>
</evidence>
<dbReference type="InterPro" id="IPR036866">
    <property type="entry name" value="RibonucZ/Hydroxyglut_hydro"/>
</dbReference>
<dbReference type="GO" id="GO:0046872">
    <property type="term" value="F:metal ion binding"/>
    <property type="evidence" value="ECO:0007669"/>
    <property type="project" value="UniProtKB-KW"/>
</dbReference>
<dbReference type="Pfam" id="PF00753">
    <property type="entry name" value="Lactamase_B"/>
    <property type="match status" value="1"/>
</dbReference>
<dbReference type="PANTHER" id="PTHR43705:SF1">
    <property type="entry name" value="HYDROXYACYLGLUTATHIONE HYDROLASE GLOB"/>
    <property type="match status" value="1"/>
</dbReference>
<evidence type="ECO:0000313" key="10">
    <source>
        <dbReference type="Proteomes" id="UP000295611"/>
    </source>
</evidence>
<dbReference type="UniPathway" id="UPA00619">
    <property type="reaction ID" value="UER00676"/>
</dbReference>
<dbReference type="InterPro" id="IPR032282">
    <property type="entry name" value="HAGH_C"/>
</dbReference>
<accession>A0A4V3DUZ7</accession>
<dbReference type="NCBIfam" id="TIGR03413">
    <property type="entry name" value="GSH_gloB"/>
    <property type="match status" value="1"/>
</dbReference>
<dbReference type="SUPFAM" id="SSF56281">
    <property type="entry name" value="Metallo-hydrolase/oxidoreductase"/>
    <property type="match status" value="1"/>
</dbReference>
<dbReference type="GO" id="GO:0019243">
    <property type="term" value="P:methylglyoxal catabolic process to D-lactate via S-lactoyl-glutathione"/>
    <property type="evidence" value="ECO:0007669"/>
    <property type="project" value="UniProtKB-UniRule"/>
</dbReference>
<dbReference type="Gene3D" id="3.60.15.10">
    <property type="entry name" value="Ribonuclease Z/Hydroxyacylglutathione hydrolase-like"/>
    <property type="match status" value="1"/>
</dbReference>
<evidence type="ECO:0000256" key="7">
    <source>
        <dbReference type="HAMAP-Rule" id="MF_01374"/>
    </source>
</evidence>
<feature type="binding site" evidence="7">
    <location>
        <position position="163"/>
    </location>
    <ligand>
        <name>Zn(2+)</name>
        <dbReference type="ChEBI" id="CHEBI:29105"/>
        <label>2</label>
    </ligand>
</feature>
<evidence type="ECO:0000256" key="6">
    <source>
        <dbReference type="ARBA" id="ARBA00022833"/>
    </source>
</evidence>
<dbReference type="GO" id="GO:0004416">
    <property type="term" value="F:hydroxyacylglutathione hydrolase activity"/>
    <property type="evidence" value="ECO:0007669"/>
    <property type="project" value="UniProtKB-UniRule"/>
</dbReference>
<dbReference type="Pfam" id="PF16123">
    <property type="entry name" value="HAGH_C"/>
    <property type="match status" value="1"/>
</dbReference>
<dbReference type="InterPro" id="IPR035680">
    <property type="entry name" value="Clx_II_MBL"/>
</dbReference>
<proteinExistence type="inferred from homology"/>
<feature type="domain" description="Metallo-beta-lactamase" evidence="8">
    <location>
        <begin position="12"/>
        <end position="163"/>
    </location>
</feature>
<comment type="caution">
    <text evidence="9">The sequence shown here is derived from an EMBL/GenBank/DDBJ whole genome shotgun (WGS) entry which is preliminary data.</text>
</comment>
<comment type="subunit">
    <text evidence="7">Monomer.</text>
</comment>
<gene>
    <name evidence="7" type="primary">gloB</name>
    <name evidence="9" type="ORF">DFP86_109174</name>
</gene>
<dbReference type="InterPro" id="IPR017782">
    <property type="entry name" value="Hydroxyacylglutathione_Hdrlase"/>
</dbReference>
<feature type="binding site" evidence="7">
    <location>
        <position position="125"/>
    </location>
    <ligand>
        <name>Zn(2+)</name>
        <dbReference type="ChEBI" id="CHEBI:29105"/>
        <label>1</label>
    </ligand>
</feature>
<feature type="binding site" evidence="7">
    <location>
        <position position="58"/>
    </location>
    <ligand>
        <name>Zn(2+)</name>
        <dbReference type="ChEBI" id="CHEBI:29105"/>
        <label>2</label>
    </ligand>
</feature>
<feature type="binding site" evidence="7">
    <location>
        <position position="53"/>
    </location>
    <ligand>
        <name>Zn(2+)</name>
        <dbReference type="ChEBI" id="CHEBI:29105"/>
        <label>1</label>
    </ligand>
</feature>